<dbReference type="CDD" id="cd19769">
    <property type="entry name" value="Bbox2_TRIM16-like"/>
    <property type="match status" value="1"/>
</dbReference>
<reference evidence="22" key="1">
    <citation type="submission" date="2025-08" db="UniProtKB">
        <authorList>
            <consortium name="Ensembl"/>
        </authorList>
    </citation>
    <scope>IDENTIFICATION</scope>
</reference>
<dbReference type="Gene3D" id="4.10.830.40">
    <property type="match status" value="1"/>
</dbReference>
<organism evidence="22 23">
    <name type="scientific">Sander lucioperca</name>
    <name type="common">Pike-perch</name>
    <name type="synonym">Perca lucioperca</name>
    <dbReference type="NCBI Taxonomy" id="283035"/>
    <lineage>
        <taxon>Eukaryota</taxon>
        <taxon>Metazoa</taxon>
        <taxon>Chordata</taxon>
        <taxon>Craniata</taxon>
        <taxon>Vertebrata</taxon>
        <taxon>Euteleostomi</taxon>
        <taxon>Actinopterygii</taxon>
        <taxon>Neopterygii</taxon>
        <taxon>Teleostei</taxon>
        <taxon>Neoteleostei</taxon>
        <taxon>Acanthomorphata</taxon>
        <taxon>Eupercaria</taxon>
        <taxon>Perciformes</taxon>
        <taxon>Percoidei</taxon>
        <taxon>Percidae</taxon>
        <taxon>Luciopercinae</taxon>
        <taxon>Sander</taxon>
    </lineage>
</organism>
<evidence type="ECO:0000313" key="23">
    <source>
        <dbReference type="Proteomes" id="UP000694568"/>
    </source>
</evidence>
<comment type="subcellular location">
    <subcellularLocation>
        <location evidence="3">Cytoplasm</location>
    </subcellularLocation>
    <subcellularLocation>
        <location evidence="2">Nucleus</location>
    </subcellularLocation>
</comment>
<dbReference type="SMART" id="SM00449">
    <property type="entry name" value="SPRY"/>
    <property type="match status" value="1"/>
</dbReference>
<dbReference type="InterPro" id="IPR003879">
    <property type="entry name" value="Butyrophylin_SPRY"/>
</dbReference>
<dbReference type="InterPro" id="IPR017907">
    <property type="entry name" value="Znf_RING_CS"/>
</dbReference>
<keyword evidence="12" id="KW-0833">Ubl conjugation pathway</keyword>
<evidence type="ECO:0000256" key="7">
    <source>
        <dbReference type="ARBA" id="ARBA00022553"/>
    </source>
</evidence>
<evidence type="ECO:0000256" key="15">
    <source>
        <dbReference type="ARBA" id="ARBA00023054"/>
    </source>
</evidence>
<dbReference type="Pfam" id="PF13445">
    <property type="entry name" value="zf-RING_UBOX"/>
    <property type="match status" value="1"/>
</dbReference>
<dbReference type="InterPro" id="IPR003877">
    <property type="entry name" value="SPRY_dom"/>
</dbReference>
<evidence type="ECO:0000256" key="10">
    <source>
        <dbReference type="ARBA" id="ARBA00022723"/>
    </source>
</evidence>
<dbReference type="GO" id="GO:0045087">
    <property type="term" value="P:innate immune response"/>
    <property type="evidence" value="ECO:0007669"/>
    <property type="project" value="UniProtKB-KW"/>
</dbReference>
<dbReference type="SMART" id="SM00184">
    <property type="entry name" value="RING"/>
    <property type="match status" value="1"/>
</dbReference>
<dbReference type="PANTHER" id="PTHR25465">
    <property type="entry name" value="B-BOX DOMAIN CONTAINING"/>
    <property type="match status" value="1"/>
</dbReference>
<keyword evidence="11 17" id="KW-0863">Zinc-finger</keyword>
<feature type="coiled-coil region" evidence="18">
    <location>
        <begin position="234"/>
        <end position="261"/>
    </location>
</feature>
<dbReference type="PANTHER" id="PTHR25465:SF77">
    <property type="entry name" value="E3 UBIQUITIN_ISG15 LIGASE TRIM25"/>
    <property type="match status" value="1"/>
</dbReference>
<dbReference type="Pfam" id="PF13765">
    <property type="entry name" value="PRY"/>
    <property type="match status" value="1"/>
</dbReference>
<dbReference type="SMART" id="SM00336">
    <property type="entry name" value="BBOX"/>
    <property type="match status" value="2"/>
</dbReference>
<evidence type="ECO:0000256" key="1">
    <source>
        <dbReference type="ARBA" id="ARBA00000900"/>
    </source>
</evidence>
<comment type="catalytic activity">
    <reaction evidence="1">
        <text>S-ubiquitinyl-[E2 ubiquitin-conjugating enzyme]-L-cysteine + [acceptor protein]-L-lysine = [E2 ubiquitin-conjugating enzyme]-L-cysteine + N(6)-ubiquitinyl-[acceptor protein]-L-lysine.</text>
        <dbReference type="EC" id="2.3.2.27"/>
    </reaction>
</comment>
<dbReference type="InterPro" id="IPR043136">
    <property type="entry name" value="B30.2/SPRY_sf"/>
</dbReference>
<dbReference type="SUPFAM" id="SSF57850">
    <property type="entry name" value="RING/U-box"/>
    <property type="match status" value="1"/>
</dbReference>
<dbReference type="Proteomes" id="UP000694568">
    <property type="component" value="Unplaced"/>
</dbReference>
<evidence type="ECO:0000256" key="13">
    <source>
        <dbReference type="ARBA" id="ARBA00022833"/>
    </source>
</evidence>
<feature type="domain" description="B30.2/SPRY" evidence="21">
    <location>
        <begin position="547"/>
        <end position="739"/>
    </location>
</feature>
<dbReference type="Pfam" id="PF00643">
    <property type="entry name" value="zf-B_box"/>
    <property type="match status" value="1"/>
</dbReference>
<evidence type="ECO:0000256" key="18">
    <source>
        <dbReference type="SAM" id="Coils"/>
    </source>
</evidence>
<dbReference type="PRINTS" id="PR01407">
    <property type="entry name" value="BUTYPHLNCDUF"/>
</dbReference>
<accession>A0A8C9YM20</accession>
<evidence type="ECO:0000259" key="21">
    <source>
        <dbReference type="PROSITE" id="PS50188"/>
    </source>
</evidence>
<dbReference type="InterPro" id="IPR000315">
    <property type="entry name" value="Znf_B-box"/>
</dbReference>
<dbReference type="SUPFAM" id="SSF57845">
    <property type="entry name" value="B-box zinc-binding domain"/>
    <property type="match status" value="1"/>
</dbReference>
<keyword evidence="13" id="KW-0862">Zinc</keyword>
<evidence type="ECO:0000256" key="4">
    <source>
        <dbReference type="ARBA" id="ARBA00004906"/>
    </source>
</evidence>
<dbReference type="SMART" id="SM00589">
    <property type="entry name" value="PRY"/>
    <property type="match status" value="1"/>
</dbReference>
<gene>
    <name evidence="22" type="primary">LOC116039606</name>
</gene>
<dbReference type="FunFam" id="2.60.120.920:FF:000045">
    <property type="entry name" value="E3 ubiquitin/ISG15 ligase TRIM25"/>
    <property type="match status" value="1"/>
</dbReference>
<dbReference type="InterPro" id="IPR027370">
    <property type="entry name" value="Znf-RING_euk"/>
</dbReference>
<dbReference type="CDD" id="cd16597">
    <property type="entry name" value="RING-HC_TRIM25_C-IV"/>
    <property type="match status" value="1"/>
</dbReference>
<dbReference type="Ensembl" id="ENSSLUT00000028199.1">
    <property type="protein sequence ID" value="ENSSLUP00000027312.1"/>
    <property type="gene ID" value="ENSSLUG00000012399.1"/>
</dbReference>
<dbReference type="PROSITE" id="PS00518">
    <property type="entry name" value="ZF_RING_1"/>
    <property type="match status" value="1"/>
</dbReference>
<keyword evidence="7" id="KW-0597">Phosphoprotein</keyword>
<keyword evidence="10" id="KW-0479">Metal-binding</keyword>
<evidence type="ECO:0000256" key="3">
    <source>
        <dbReference type="ARBA" id="ARBA00004496"/>
    </source>
</evidence>
<feature type="domain" description="RING-type" evidence="20">
    <location>
        <begin position="20"/>
        <end position="58"/>
    </location>
</feature>
<dbReference type="Pfam" id="PF25600">
    <property type="entry name" value="TRIM_CC"/>
    <property type="match status" value="1"/>
</dbReference>
<dbReference type="InterPro" id="IPR001841">
    <property type="entry name" value="Znf_RING"/>
</dbReference>
<dbReference type="InterPro" id="IPR006574">
    <property type="entry name" value="PRY"/>
</dbReference>
<keyword evidence="23" id="KW-1185">Reference proteome</keyword>
<evidence type="ECO:0000256" key="14">
    <source>
        <dbReference type="ARBA" id="ARBA00022859"/>
    </source>
</evidence>
<keyword evidence="14" id="KW-0391">Immunity</keyword>
<evidence type="ECO:0000256" key="6">
    <source>
        <dbReference type="ARBA" id="ARBA00022490"/>
    </source>
</evidence>
<keyword evidence="16" id="KW-0539">Nucleus</keyword>
<comment type="pathway">
    <text evidence="4">Protein modification; protein ubiquitination.</text>
</comment>
<evidence type="ECO:0000256" key="11">
    <source>
        <dbReference type="ARBA" id="ARBA00022771"/>
    </source>
</evidence>
<evidence type="ECO:0000256" key="2">
    <source>
        <dbReference type="ARBA" id="ARBA00004123"/>
    </source>
</evidence>
<evidence type="ECO:0000256" key="5">
    <source>
        <dbReference type="ARBA" id="ARBA00012483"/>
    </source>
</evidence>
<evidence type="ECO:0000256" key="16">
    <source>
        <dbReference type="ARBA" id="ARBA00023242"/>
    </source>
</evidence>
<keyword evidence="6" id="KW-0963">Cytoplasm</keyword>
<proteinExistence type="predicted"/>
<feature type="compositionally biased region" description="Basic and acidic residues" evidence="19">
    <location>
        <begin position="502"/>
        <end position="515"/>
    </location>
</feature>
<evidence type="ECO:0000256" key="17">
    <source>
        <dbReference type="PROSITE-ProRule" id="PRU00175"/>
    </source>
</evidence>
<dbReference type="InterPro" id="IPR013320">
    <property type="entry name" value="ConA-like_dom_sf"/>
</dbReference>
<dbReference type="PROSITE" id="PS50188">
    <property type="entry name" value="B302_SPRY"/>
    <property type="match status" value="1"/>
</dbReference>
<feature type="compositionally biased region" description="Pro residues" evidence="19">
    <location>
        <begin position="417"/>
        <end position="430"/>
    </location>
</feature>
<protein>
    <recommendedName>
        <fullName evidence="5">RING-type E3 ubiquitin transferase</fullName>
        <ecNumber evidence="5">2.3.2.27</ecNumber>
    </recommendedName>
</protein>
<dbReference type="SUPFAM" id="SSF49899">
    <property type="entry name" value="Concanavalin A-like lectins/glucanases"/>
    <property type="match status" value="1"/>
</dbReference>
<dbReference type="GO" id="GO:0008270">
    <property type="term" value="F:zinc ion binding"/>
    <property type="evidence" value="ECO:0007669"/>
    <property type="project" value="UniProtKB-KW"/>
</dbReference>
<name>A0A8C9YM20_SANLU</name>
<keyword evidence="9" id="KW-0808">Transferase</keyword>
<dbReference type="Pfam" id="PF00622">
    <property type="entry name" value="SPRY"/>
    <property type="match status" value="1"/>
</dbReference>
<evidence type="ECO:0000313" key="22">
    <source>
        <dbReference type="Ensembl" id="ENSSLUP00000027312.1"/>
    </source>
</evidence>
<feature type="region of interest" description="Disordered" evidence="19">
    <location>
        <begin position="374"/>
        <end position="555"/>
    </location>
</feature>
<dbReference type="Gene3D" id="3.30.160.60">
    <property type="entry name" value="Classic Zinc Finger"/>
    <property type="match status" value="1"/>
</dbReference>
<evidence type="ECO:0000256" key="19">
    <source>
        <dbReference type="SAM" id="MobiDB-lite"/>
    </source>
</evidence>
<sequence length="739" mass="81992">MAEMADSQFSLMSLEDELTCSICLSPFDCPVTIPCGHNFCQDCLLATWKDSYSCPQCRTHFATKPELKKNTVLSTVVETFNLRSSKSEAGLKETSEESNEAAKQNSIRCDACMEAEASQTCLTCMASFCEEHLRPHRENPVFRLHQLIEPVGDLSERICPDHHKLMELFCSQHGRPICSLCLQQVHKGCSFISPEEQRNLKESDLRGKLSLLDAKITKNENVLSLMGDMQDKLKDSATNRKAALTAEYQQMRDMLAREEREALIAVDRELEGGQTKLKGLAKKFTDNVDTLSKAREDIHSLLSQSQTLAFLQASFNLPPAVTFEPHAPRINLDSKKVTATQAFSAALKEHLTDLLKQPVDARLLKLKPELKSGIVAPDEKADPGSAPASSGSTGSQPKSEEPKPQKQKKAPRSHSPGRPPVQPLFQPVPGPGFVGPHGNFYRPQHPPGPFRGSQFMAGQRPGAYRGFPPFNPSQETELMWTDQGFQPKASTKKKPQKQKPPQAKEDNMGKKDQARSMENLLEFGGNDEPRGCSPTAESKKQPETSDIPPNITSAEKRTELLKYGTILTLDPKTAHKRIALSEGFTKASVSDEHANYPDCPERFAVCSQVLASKGFSRGRHYWEVRLSSSNFIGVGLAYSSIDRKGPTSRLGRNAQSWCVEWFNVKLSAWYNSSETVLVNPNPKRIGVLLDCDEGTATFYNVADRAYPFHSFVFPFAEAVYPAFWIFSSGSSISLCKLQA</sequence>
<evidence type="ECO:0000259" key="20">
    <source>
        <dbReference type="PROSITE" id="PS50089"/>
    </source>
</evidence>
<dbReference type="Gene3D" id="2.60.120.920">
    <property type="match status" value="1"/>
</dbReference>
<evidence type="ECO:0000256" key="12">
    <source>
        <dbReference type="ARBA" id="ARBA00022786"/>
    </source>
</evidence>
<dbReference type="GO" id="GO:0061630">
    <property type="term" value="F:ubiquitin protein ligase activity"/>
    <property type="evidence" value="ECO:0007669"/>
    <property type="project" value="UniProtKB-EC"/>
</dbReference>
<keyword evidence="15 18" id="KW-0175">Coiled coil</keyword>
<dbReference type="AlphaFoldDB" id="A0A8C9YM20"/>
<evidence type="ECO:0000256" key="8">
    <source>
        <dbReference type="ARBA" id="ARBA00022588"/>
    </source>
</evidence>
<dbReference type="RefSeq" id="XP_035856227.1">
    <property type="nucleotide sequence ID" value="XM_036000334.1"/>
</dbReference>
<dbReference type="InterPro" id="IPR058030">
    <property type="entry name" value="TRIM8/14/16/25/29/45/65_CC"/>
</dbReference>
<reference evidence="22" key="2">
    <citation type="submission" date="2025-09" db="UniProtKB">
        <authorList>
            <consortium name="Ensembl"/>
        </authorList>
    </citation>
    <scope>IDENTIFICATION</scope>
</reference>
<dbReference type="GO" id="GO:0005737">
    <property type="term" value="C:cytoplasm"/>
    <property type="evidence" value="ECO:0007669"/>
    <property type="project" value="UniProtKB-SubCell"/>
</dbReference>
<feature type="compositionally biased region" description="Low complexity" evidence="19">
    <location>
        <begin position="383"/>
        <end position="397"/>
    </location>
</feature>
<evidence type="ECO:0000256" key="9">
    <source>
        <dbReference type="ARBA" id="ARBA00022679"/>
    </source>
</evidence>
<dbReference type="InterPro" id="IPR051051">
    <property type="entry name" value="E3_ubiq-ligase_TRIM/RNF"/>
</dbReference>
<keyword evidence="8" id="KW-0399">Innate immunity</keyword>
<dbReference type="GO" id="GO:0005634">
    <property type="term" value="C:nucleus"/>
    <property type="evidence" value="ECO:0007669"/>
    <property type="project" value="UniProtKB-SubCell"/>
</dbReference>
<dbReference type="GeneID" id="116039606"/>
<dbReference type="Gene3D" id="3.30.40.10">
    <property type="entry name" value="Zinc/RING finger domain, C3HC4 (zinc finger)"/>
    <property type="match status" value="1"/>
</dbReference>
<dbReference type="EC" id="2.3.2.27" evidence="5"/>
<dbReference type="GeneTree" id="ENSGT00940000164979"/>
<dbReference type="InterPro" id="IPR013083">
    <property type="entry name" value="Znf_RING/FYVE/PHD"/>
</dbReference>
<dbReference type="OrthoDB" id="6270329at2759"/>
<dbReference type="InterPro" id="IPR001870">
    <property type="entry name" value="B30.2/SPRY"/>
</dbReference>
<dbReference type="PROSITE" id="PS50089">
    <property type="entry name" value="ZF_RING_2"/>
    <property type="match status" value="1"/>
</dbReference>